<dbReference type="RefSeq" id="WP_026921234.1">
    <property type="nucleotide sequence ID" value="NZ_AP018150.1"/>
</dbReference>
<dbReference type="AlphaFoldDB" id="A0A2Z6EWK2"/>
<reference evidence="1 2" key="1">
    <citation type="journal article" date="2018" name="Microbes Environ.">
        <title>Comparative Genomic Insights into Endofungal Lifestyles of Two Bacterial Endosymbionts, Mycoavidus cysteinexigens and Burkholderia rhizoxinica.</title>
        <authorList>
            <person name="Sharmin D."/>
            <person name="Guo Y."/>
            <person name="Nishizawa T."/>
            <person name="Ohshima S."/>
            <person name="Sato Y."/>
            <person name="Takashima Y."/>
            <person name="Narisawa K."/>
            <person name="Ohta H."/>
        </authorList>
    </citation>
    <scope>NUCLEOTIDE SEQUENCE [LARGE SCALE GENOMIC DNA]</scope>
    <source>
        <strain evidence="1 2">B1-EB</strain>
    </source>
</reference>
<organism evidence="1 2">
    <name type="scientific">Mycoavidus cysteinexigens</name>
    <dbReference type="NCBI Taxonomy" id="1553431"/>
    <lineage>
        <taxon>Bacteria</taxon>
        <taxon>Pseudomonadati</taxon>
        <taxon>Pseudomonadota</taxon>
        <taxon>Betaproteobacteria</taxon>
        <taxon>Burkholderiales</taxon>
        <taxon>Burkholderiaceae</taxon>
        <taxon>Mycoavidus</taxon>
    </lineage>
</organism>
<evidence type="ECO:0000313" key="1">
    <source>
        <dbReference type="EMBL" id="BBE09837.1"/>
    </source>
</evidence>
<keyword evidence="2" id="KW-1185">Reference proteome</keyword>
<gene>
    <name evidence="1" type="ORF">MCB1EB_1676</name>
</gene>
<dbReference type="EMBL" id="AP018150">
    <property type="protein sequence ID" value="BBE09837.1"/>
    <property type="molecule type" value="Genomic_DNA"/>
</dbReference>
<protein>
    <submittedName>
        <fullName evidence="1">Periplasmic dipeptide transport protein</fullName>
    </submittedName>
</protein>
<dbReference type="KEGG" id="mcys:MCB1EB_1676"/>
<name>A0A2Z6EWK2_9BURK</name>
<dbReference type="Proteomes" id="UP000282597">
    <property type="component" value="Chromosome"/>
</dbReference>
<accession>A0A2Z6EWK2</accession>
<proteinExistence type="predicted"/>
<sequence>MIKATFVAGRFCINGERKDELFDIEKARALLTEAGQSKGFFNVSWSFVGATLFTGVSVK</sequence>
<evidence type="ECO:0000313" key="2">
    <source>
        <dbReference type="Proteomes" id="UP000282597"/>
    </source>
</evidence>